<dbReference type="InterPro" id="IPR011051">
    <property type="entry name" value="RmlC_Cupin_sf"/>
</dbReference>
<dbReference type="PANTHER" id="PTHR36156">
    <property type="entry name" value="SLR2101 PROTEIN"/>
    <property type="match status" value="1"/>
</dbReference>
<dbReference type="CDD" id="cd02231">
    <property type="entry name" value="cupin_BLL6423-like"/>
    <property type="match status" value="1"/>
</dbReference>
<dbReference type="AlphaFoldDB" id="A0A2S2BZF7"/>
<accession>A0A2S2BZF7</accession>
<dbReference type="Proteomes" id="UP000245711">
    <property type="component" value="Chromosome"/>
</dbReference>
<dbReference type="EMBL" id="CP021354">
    <property type="protein sequence ID" value="AWK73954.1"/>
    <property type="molecule type" value="Genomic_DNA"/>
</dbReference>
<evidence type="ECO:0000313" key="3">
    <source>
        <dbReference type="Proteomes" id="UP000245711"/>
    </source>
</evidence>
<dbReference type="KEGG" id="roz:CBI38_22720"/>
<sequence length="176" mass="18700">MRRVVTGHDSAGNSIIVSDGQPARAHHFSSFPGFSSTVAWSTDPAQPVSVTGDDPAPGVPSLLPAVGETRLIILTLPPDSTMAEPTFDGPGYVAEQLAHSPGLAETFEPNGMHRTPTIDYTLVLDGDVTLELDNEVTTDLHPGDLVVQNATRHAWRNRSGRTVTLAAILIGTKQEN</sequence>
<name>A0A2S2BZF7_9NOCA</name>
<feature type="domain" description="Cupin type-2" evidence="1">
    <location>
        <begin position="110"/>
        <end position="165"/>
    </location>
</feature>
<organism evidence="2 3">
    <name type="scientific">Rhodococcus oxybenzonivorans</name>
    <dbReference type="NCBI Taxonomy" id="1990687"/>
    <lineage>
        <taxon>Bacteria</taxon>
        <taxon>Bacillati</taxon>
        <taxon>Actinomycetota</taxon>
        <taxon>Actinomycetes</taxon>
        <taxon>Mycobacteriales</taxon>
        <taxon>Nocardiaceae</taxon>
        <taxon>Rhodococcus</taxon>
    </lineage>
</organism>
<keyword evidence="3" id="KW-1185">Reference proteome</keyword>
<dbReference type="InterPro" id="IPR014710">
    <property type="entry name" value="RmlC-like_jellyroll"/>
</dbReference>
<gene>
    <name evidence="2" type="ORF">CBI38_22720</name>
</gene>
<dbReference type="SUPFAM" id="SSF51182">
    <property type="entry name" value="RmlC-like cupins"/>
    <property type="match status" value="1"/>
</dbReference>
<dbReference type="OrthoDB" id="713485at2"/>
<evidence type="ECO:0000259" key="1">
    <source>
        <dbReference type="Pfam" id="PF07883"/>
    </source>
</evidence>
<dbReference type="PANTHER" id="PTHR36156:SF2">
    <property type="entry name" value="CUPIN TYPE-2 DOMAIN-CONTAINING PROTEIN"/>
    <property type="match status" value="1"/>
</dbReference>
<proteinExistence type="predicted"/>
<dbReference type="Gene3D" id="2.60.120.10">
    <property type="entry name" value="Jelly Rolls"/>
    <property type="match status" value="1"/>
</dbReference>
<reference evidence="2 3" key="1">
    <citation type="submission" date="2017-05" db="EMBL/GenBank/DDBJ databases">
        <title>Isolation of Rhodococcus sp. S2-17 biodegrading of BP-3.</title>
        <authorList>
            <person name="Lee Y."/>
            <person name="Kim K.H."/>
            <person name="Chun B.H."/>
            <person name="Jung H.S."/>
            <person name="Jeon C.O."/>
        </authorList>
    </citation>
    <scope>NUCLEOTIDE SEQUENCE [LARGE SCALE GENOMIC DNA]</scope>
    <source>
        <strain evidence="2 3">S2-17</strain>
    </source>
</reference>
<dbReference type="Pfam" id="PF07883">
    <property type="entry name" value="Cupin_2"/>
    <property type="match status" value="1"/>
</dbReference>
<protein>
    <submittedName>
        <fullName evidence="2">Cupin</fullName>
    </submittedName>
</protein>
<dbReference type="InterPro" id="IPR047142">
    <property type="entry name" value="OryJ/VirC-like"/>
</dbReference>
<evidence type="ECO:0000313" key="2">
    <source>
        <dbReference type="EMBL" id="AWK73954.1"/>
    </source>
</evidence>
<dbReference type="InterPro" id="IPR013096">
    <property type="entry name" value="Cupin_2"/>
</dbReference>